<dbReference type="Pfam" id="PF14903">
    <property type="entry name" value="WG_beta_rep"/>
    <property type="match status" value="13"/>
</dbReference>
<proteinExistence type="predicted"/>
<reference evidence="2" key="1">
    <citation type="submission" date="2012-06" db="EMBL/GenBank/DDBJ databases">
        <title>The complete genome of Flexibacter litoralis DSM 6794.</title>
        <authorList>
            <person name="Lucas S."/>
            <person name="Copeland A."/>
            <person name="Lapidus A."/>
            <person name="Glavina del Rio T."/>
            <person name="Dalin E."/>
            <person name="Tice H."/>
            <person name="Bruce D."/>
            <person name="Goodwin L."/>
            <person name="Pitluck S."/>
            <person name="Peters L."/>
            <person name="Ovchinnikova G."/>
            <person name="Lu M."/>
            <person name="Kyrpides N."/>
            <person name="Mavromatis K."/>
            <person name="Ivanova N."/>
            <person name="Brettin T."/>
            <person name="Detter J.C."/>
            <person name="Han C."/>
            <person name="Larimer F."/>
            <person name="Land M."/>
            <person name="Hauser L."/>
            <person name="Markowitz V."/>
            <person name="Cheng J.-F."/>
            <person name="Hugenholtz P."/>
            <person name="Woyke T."/>
            <person name="Wu D."/>
            <person name="Spring S."/>
            <person name="Lang E."/>
            <person name="Kopitz M."/>
            <person name="Brambilla E."/>
            <person name="Klenk H.-P."/>
            <person name="Eisen J.A."/>
        </authorList>
    </citation>
    <scope>NUCLEOTIDE SEQUENCE [LARGE SCALE GENOMIC DNA]</scope>
    <source>
        <strain evidence="2">ATCC 23117 / DSM 6794 / NBRC 15988 / NCIMB 1366 / Sio-4</strain>
    </source>
</reference>
<protein>
    <recommendedName>
        <fullName evidence="3">KWG repeat protein</fullName>
    </recommendedName>
</protein>
<dbReference type="PANTHER" id="PTHR37841:SF1">
    <property type="entry name" value="DUF3298 DOMAIN-CONTAINING PROTEIN"/>
    <property type="match status" value="1"/>
</dbReference>
<dbReference type="Proteomes" id="UP000006054">
    <property type="component" value="Chromosome"/>
</dbReference>
<dbReference type="PANTHER" id="PTHR37841">
    <property type="entry name" value="GLR2918 PROTEIN"/>
    <property type="match status" value="1"/>
</dbReference>
<keyword evidence="2" id="KW-1185">Reference proteome</keyword>
<dbReference type="OrthoDB" id="2485468at2"/>
<dbReference type="KEGG" id="fli:Fleli_0872"/>
<gene>
    <name evidence="1" type="ordered locus">Fleli_0872</name>
</gene>
<evidence type="ECO:0000313" key="2">
    <source>
        <dbReference type="Proteomes" id="UP000006054"/>
    </source>
</evidence>
<dbReference type="PATRIC" id="fig|880071.3.peg.848"/>
<dbReference type="HOGENOM" id="CLU_255639_0_0_10"/>
<sequence length="1380" mass="157371" precursor="true">MFTRSTFKKRSKNYQLNTSKNMRFLLLFILFFTLYFPSFSQNNNSENTRLPVRKDGKWGIIDQNSKIIIPIEYDFVEVEEFNYLLLKKNNNWIATDQNGKIIVPITENANEIKIIDSLLIAYKSKKENQENKYTFLSKNGTKTEANFDRIYKIKNSYALGYKNETKKYDLINPNAKILIESIDTAYFMNNSNIKIQSNIILAKRGKEEFLPNLKNETLAQRQLYNIKLLANGYISFGAGRPLGVADKDGNMIIEPKYASIVALSMDYLALKSPMAEWSLYDLKAKKEITEAEYSFFEVIEIESNKKTEIRITACKNGQCGVLDKNAKFILAPSYSQIYNLQNNLFVGKNDLNKWSILDTNGKKILTQNFDLVYDFTEFSPFTKVTTPEGDGIIDTNGKLILSPIYTGIDIFISKKNETIVFAYQNEKITVLEFDTKNSTKKKENIYSSFLALPSNYSKLDKPEVFTAQLANRLSTDYRWFKNPRTKKWHLLNKKREPAFKEGFDVISVEPIAGFTLGRNNVNGSLSAAALIDHKNGKIISQNKLFYAELEDFRTADVARAYADSVRENAILTREGLLVTQIAGMTIDSMTYFSENRLPIKAGGKFGIMDEKGQVILPPTYSMIMPFENGVAKVQLGKSFGIIDKTGNIILPLEYKYIGNFENNMALIVKNEKVGVTDTKGKILIEPQYERLSIENGIIRARKNGKWGIINTKNQPILSFEFQYISTFSENNAIIRKNNLWGFLSNQNNIPKVILEPSIKADFVNEVRNGMAKVSSGRYIEEDGYGTKNAFYKKNGIIKTNGNWVLEQKYSFIEDEIFETEPKNELVLIEENNKVGYADKTGQLIVEPLYENIQDNFSENYYAKKGISQVKKGNLIGYINHLGKEILPLEFSKVNDFYGIYDVKDAVTVAQKQNKKYGTIDRHNNVIIPFEYDFIGMDNRNDTLSFVKQNNKWGVINPFGKTVVPLNYSSVKYLQKTSTKEALIEVFLDSSVISYLDKKGKFNTENPNKNLIIAKQNGKFGVKTDPNSETFLINPTYDFIEEFGEIGKTSWAKIGIKDPKNSKQMLYGIIDNKGKLILNTDYLEIGIFSEGKIAVQQNHKSRDKQLFGYLDENGKKVIDFAYYKAFPFSDNMAKVDLSRAGTKWSYINEKGEVVIKSAYTSGSNFGEGMAIGENFLIDKAGKKISKLPYRNVNPIGNFENGIIALETEKGFIHIKKDGKALYSAYFDKITEFRNGIAFVKTGEKYQLLRRSTESPDTVRLNFSATAMRNYQLKFKKNRKIRTKYGETIVDLGFEKVDEGYWLMINESGNFVSPTRYEAVSILPTSTILTTSGVYGYADLDGKWILKPSFEARQYVQGFVIRLERAGKITYLGLDGKVIWEE</sequence>
<dbReference type="eggNOG" id="COG5263">
    <property type="taxonomic scope" value="Bacteria"/>
</dbReference>
<dbReference type="InterPro" id="IPR032774">
    <property type="entry name" value="WG_beta_rep"/>
</dbReference>
<dbReference type="RefSeq" id="WP_014796787.1">
    <property type="nucleotide sequence ID" value="NC_018018.1"/>
</dbReference>
<accession>I4AH94</accession>
<organism evidence="1 2">
    <name type="scientific">Bernardetia litoralis (strain ATCC 23117 / DSM 6794 / NBRC 15988 / NCIMB 1366 / Fx l1 / Sio-4)</name>
    <name type="common">Flexibacter litoralis</name>
    <dbReference type="NCBI Taxonomy" id="880071"/>
    <lineage>
        <taxon>Bacteria</taxon>
        <taxon>Pseudomonadati</taxon>
        <taxon>Bacteroidota</taxon>
        <taxon>Cytophagia</taxon>
        <taxon>Cytophagales</taxon>
        <taxon>Bernardetiaceae</taxon>
        <taxon>Bernardetia</taxon>
    </lineage>
</organism>
<name>I4AH94_BERLS</name>
<dbReference type="EMBL" id="CP003345">
    <property type="protein sequence ID" value="AFM03329.1"/>
    <property type="molecule type" value="Genomic_DNA"/>
</dbReference>
<evidence type="ECO:0000313" key="1">
    <source>
        <dbReference type="EMBL" id="AFM03329.1"/>
    </source>
</evidence>
<dbReference type="STRING" id="880071.Fleli_0872"/>
<evidence type="ECO:0008006" key="3">
    <source>
        <dbReference type="Google" id="ProtNLM"/>
    </source>
</evidence>